<feature type="compositionally biased region" description="Polar residues" evidence="1">
    <location>
        <begin position="54"/>
        <end position="72"/>
    </location>
</feature>
<gene>
    <name evidence="4" type="ORF">EUTSA_v10027859mg</name>
</gene>
<feature type="transmembrane region" description="Helical" evidence="2">
    <location>
        <begin position="257"/>
        <end position="275"/>
    </location>
</feature>
<feature type="compositionally biased region" description="Polar residues" evidence="1">
    <location>
        <begin position="31"/>
        <end position="41"/>
    </location>
</feature>
<feature type="transmembrane region" description="Helical" evidence="2">
    <location>
        <begin position="229"/>
        <end position="250"/>
    </location>
</feature>
<keyword evidence="5" id="KW-1185">Reference proteome</keyword>
<reference evidence="4 5" key="1">
    <citation type="journal article" date="2013" name="Front. Plant Sci.">
        <title>The Reference Genome of the Halophytic Plant Eutrema salsugineum.</title>
        <authorList>
            <person name="Yang R."/>
            <person name="Jarvis D.E."/>
            <person name="Chen H."/>
            <person name="Beilstein M.A."/>
            <person name="Grimwood J."/>
            <person name="Jenkins J."/>
            <person name="Shu S."/>
            <person name="Prochnik S."/>
            <person name="Xin M."/>
            <person name="Ma C."/>
            <person name="Schmutz J."/>
            <person name="Wing R.A."/>
            <person name="Mitchell-Olds T."/>
            <person name="Schumaker K.S."/>
            <person name="Wang X."/>
        </authorList>
    </citation>
    <scope>NUCLEOTIDE SEQUENCE [LARGE SCALE GENOMIC DNA]</scope>
</reference>
<keyword evidence="3" id="KW-0732">Signal</keyword>
<keyword evidence="2" id="KW-1133">Transmembrane helix</keyword>
<evidence type="ECO:0000313" key="5">
    <source>
        <dbReference type="Proteomes" id="UP000030689"/>
    </source>
</evidence>
<feature type="chain" id="PRO_5004724394" description="PGG domain-containing protein" evidence="3">
    <location>
        <begin position="20"/>
        <end position="304"/>
    </location>
</feature>
<proteinExistence type="predicted"/>
<feature type="region of interest" description="Disordered" evidence="1">
    <location>
        <begin position="31"/>
        <end position="73"/>
    </location>
</feature>
<protein>
    <recommendedName>
        <fullName evidence="6">PGG domain-containing protein</fullName>
    </recommendedName>
</protein>
<dbReference type="KEGG" id="eus:EUTSA_v10027859mg"/>
<dbReference type="Gramene" id="ESQ46988">
    <property type="protein sequence ID" value="ESQ46988"/>
    <property type="gene ID" value="EUTSA_v10027859mg"/>
</dbReference>
<organism evidence="4 5">
    <name type="scientific">Eutrema salsugineum</name>
    <name type="common">Saltwater cress</name>
    <name type="synonym">Sisymbrium salsugineum</name>
    <dbReference type="NCBI Taxonomy" id="72664"/>
    <lineage>
        <taxon>Eukaryota</taxon>
        <taxon>Viridiplantae</taxon>
        <taxon>Streptophyta</taxon>
        <taxon>Embryophyta</taxon>
        <taxon>Tracheophyta</taxon>
        <taxon>Spermatophyta</taxon>
        <taxon>Magnoliopsida</taxon>
        <taxon>eudicotyledons</taxon>
        <taxon>Gunneridae</taxon>
        <taxon>Pentapetalae</taxon>
        <taxon>rosids</taxon>
        <taxon>malvids</taxon>
        <taxon>Brassicales</taxon>
        <taxon>Brassicaceae</taxon>
        <taxon>Eutremeae</taxon>
        <taxon>Eutrema</taxon>
    </lineage>
</organism>
<feature type="signal peptide" evidence="3">
    <location>
        <begin position="1"/>
        <end position="19"/>
    </location>
</feature>
<evidence type="ECO:0000256" key="1">
    <source>
        <dbReference type="SAM" id="MobiDB-lite"/>
    </source>
</evidence>
<evidence type="ECO:0008006" key="6">
    <source>
        <dbReference type="Google" id="ProtNLM"/>
    </source>
</evidence>
<sequence length="304" mass="33817">MSRAMILLFILFILSSPGSIPVASKLIQNYPSPTNENPTQPRQDDKPIVPTMPAAQSRTNPPLPTQSNNTARLNHIHPTIPSRRVTQGATSQPEPAVQLLVTEPAPSPPELLSARTNQAGHHNNNMFSPANHQRDTARPSSSARAHPTTSYTPFLTVPQNFQPPVPSHPVNNPWWYQLSPFLASQGNEIAPNEYLRMDQLSLCVINYFLTGGLSNTASWAQRPSLSTSIHIQCFLNQTAFSLFALAHLVFPRTRPRLAFIIDRLSFLLIVVSGYLSNMPMFPPYVAIIMLLLVSFVYVFSRFRG</sequence>
<evidence type="ECO:0000256" key="2">
    <source>
        <dbReference type="SAM" id="Phobius"/>
    </source>
</evidence>
<keyword evidence="2" id="KW-0812">Transmembrane</keyword>
<feature type="compositionally biased region" description="Polar residues" evidence="1">
    <location>
        <begin position="114"/>
        <end position="131"/>
    </location>
</feature>
<feature type="compositionally biased region" description="Polar residues" evidence="1">
    <location>
        <begin position="138"/>
        <end position="157"/>
    </location>
</feature>
<feature type="transmembrane region" description="Helical" evidence="2">
    <location>
        <begin position="281"/>
        <end position="299"/>
    </location>
</feature>
<dbReference type="AlphaFoldDB" id="V4M439"/>
<feature type="region of interest" description="Disordered" evidence="1">
    <location>
        <begin position="104"/>
        <end position="157"/>
    </location>
</feature>
<dbReference type="EMBL" id="KI517416">
    <property type="protein sequence ID" value="ESQ46988.1"/>
    <property type="molecule type" value="Genomic_DNA"/>
</dbReference>
<dbReference type="OMA" id="NEYLRMD"/>
<evidence type="ECO:0000313" key="4">
    <source>
        <dbReference type="EMBL" id="ESQ46988.1"/>
    </source>
</evidence>
<name>V4M439_EUTSA</name>
<accession>V4M439</accession>
<keyword evidence="2" id="KW-0472">Membrane</keyword>
<evidence type="ECO:0000256" key="3">
    <source>
        <dbReference type="SAM" id="SignalP"/>
    </source>
</evidence>
<dbReference type="Proteomes" id="UP000030689">
    <property type="component" value="Unassembled WGS sequence"/>
</dbReference>